<dbReference type="EC" id="5.3.1.24" evidence="3 9"/>
<evidence type="ECO:0000256" key="2">
    <source>
        <dbReference type="ARBA" id="ARBA00004664"/>
    </source>
</evidence>
<protein>
    <recommendedName>
        <fullName evidence="4 9">N-(5'-phosphoribosyl)anthranilate isomerase</fullName>
        <shortName evidence="9">PRAI</shortName>
        <ecNumber evidence="3 9">5.3.1.24</ecNumber>
    </recommendedName>
</protein>
<evidence type="ECO:0000256" key="3">
    <source>
        <dbReference type="ARBA" id="ARBA00012572"/>
    </source>
</evidence>
<dbReference type="OrthoDB" id="9796196at2"/>
<evidence type="ECO:0000313" key="12">
    <source>
        <dbReference type="Proteomes" id="UP000321635"/>
    </source>
</evidence>
<evidence type="ECO:0000256" key="6">
    <source>
        <dbReference type="ARBA" id="ARBA00022822"/>
    </source>
</evidence>
<dbReference type="InterPro" id="IPR044643">
    <property type="entry name" value="TrpF_fam"/>
</dbReference>
<dbReference type="SUPFAM" id="SSF51366">
    <property type="entry name" value="Ribulose-phoshate binding barrel"/>
    <property type="match status" value="1"/>
</dbReference>
<keyword evidence="5 9" id="KW-0028">Amino-acid biosynthesis</keyword>
<organism evidence="11 12">
    <name type="scientific">Acetobacter nitrogenifigens DSM 23921 = NBRC 105050</name>
    <dbReference type="NCBI Taxonomy" id="1120919"/>
    <lineage>
        <taxon>Bacteria</taxon>
        <taxon>Pseudomonadati</taxon>
        <taxon>Pseudomonadota</taxon>
        <taxon>Alphaproteobacteria</taxon>
        <taxon>Acetobacterales</taxon>
        <taxon>Acetobacteraceae</taxon>
        <taxon>Acetobacter</taxon>
    </lineage>
</organism>
<dbReference type="Proteomes" id="UP000321635">
    <property type="component" value="Unassembled WGS sequence"/>
</dbReference>
<reference evidence="11 12" key="1">
    <citation type="submission" date="2019-07" db="EMBL/GenBank/DDBJ databases">
        <title>Whole genome shotgun sequence of Acetobacter nitrogenifigens NBRC 105050.</title>
        <authorList>
            <person name="Hosoyama A."/>
            <person name="Uohara A."/>
            <person name="Ohji S."/>
            <person name="Ichikawa N."/>
        </authorList>
    </citation>
    <scope>NUCLEOTIDE SEQUENCE [LARGE SCALE GENOMIC DNA]</scope>
    <source>
        <strain evidence="11 12">NBRC 105050</strain>
    </source>
</reference>
<keyword evidence="7 9" id="KW-0057">Aromatic amino acid biosynthesis</keyword>
<dbReference type="STRING" id="1120919.GCA_000429165_03799"/>
<keyword evidence="12" id="KW-1185">Reference proteome</keyword>
<dbReference type="PANTHER" id="PTHR42894:SF1">
    <property type="entry name" value="N-(5'-PHOSPHORIBOSYL)ANTHRANILATE ISOMERASE"/>
    <property type="match status" value="1"/>
</dbReference>
<name>A0A511XFM2_9PROT</name>
<keyword evidence="8 9" id="KW-0413">Isomerase</keyword>
<dbReference type="RefSeq" id="WP_051292548.1">
    <property type="nucleotide sequence ID" value="NZ_AUBI01000038.1"/>
</dbReference>
<comment type="caution">
    <text evidence="11">The sequence shown here is derived from an EMBL/GenBank/DDBJ whole genome shotgun (WGS) entry which is preliminary data.</text>
</comment>
<evidence type="ECO:0000259" key="10">
    <source>
        <dbReference type="Pfam" id="PF00697"/>
    </source>
</evidence>
<keyword evidence="6 9" id="KW-0822">Tryptophan biosynthesis</keyword>
<dbReference type="InterPro" id="IPR011060">
    <property type="entry name" value="RibuloseP-bd_barrel"/>
</dbReference>
<proteinExistence type="inferred from homology"/>
<dbReference type="PANTHER" id="PTHR42894">
    <property type="entry name" value="N-(5'-PHOSPHORIBOSYL)ANTHRANILATE ISOMERASE"/>
    <property type="match status" value="1"/>
</dbReference>
<dbReference type="CDD" id="cd00405">
    <property type="entry name" value="PRAI"/>
    <property type="match status" value="1"/>
</dbReference>
<evidence type="ECO:0000256" key="5">
    <source>
        <dbReference type="ARBA" id="ARBA00022605"/>
    </source>
</evidence>
<dbReference type="InterPro" id="IPR001240">
    <property type="entry name" value="PRAI_dom"/>
</dbReference>
<dbReference type="UniPathway" id="UPA00035">
    <property type="reaction ID" value="UER00042"/>
</dbReference>
<dbReference type="Pfam" id="PF00697">
    <property type="entry name" value="PRAI"/>
    <property type="match status" value="1"/>
</dbReference>
<dbReference type="GO" id="GO:0004640">
    <property type="term" value="F:phosphoribosylanthranilate isomerase activity"/>
    <property type="evidence" value="ECO:0007669"/>
    <property type="project" value="UniProtKB-UniRule"/>
</dbReference>
<dbReference type="Gene3D" id="3.20.20.70">
    <property type="entry name" value="Aldolase class I"/>
    <property type="match status" value="1"/>
</dbReference>
<evidence type="ECO:0000256" key="7">
    <source>
        <dbReference type="ARBA" id="ARBA00023141"/>
    </source>
</evidence>
<comment type="catalytic activity">
    <reaction evidence="1 9">
        <text>N-(5-phospho-beta-D-ribosyl)anthranilate = 1-(2-carboxyphenylamino)-1-deoxy-D-ribulose 5-phosphate</text>
        <dbReference type="Rhea" id="RHEA:21540"/>
        <dbReference type="ChEBI" id="CHEBI:18277"/>
        <dbReference type="ChEBI" id="CHEBI:58613"/>
        <dbReference type="EC" id="5.3.1.24"/>
    </reaction>
</comment>
<sequence>MSGAVGVKICGLTEEVGVAACIDCRADWIGFNFFSRSPRYVTPERARELAAIVKAAAFQPVIVGLFVEPSEQEIERALAHAPVVVMQLYASPERALVLRERFGLPTWLSCPVSDAADLPAEGRFERLVVESRPPKDATRPGGNGVAFPWAITADWAAPSPWMLAGGLRPDTVAQAIAESGAVAVDVASGVERSPGVKDPHAIRRFIAAARDKNATESAFPLESRGDAAI</sequence>
<evidence type="ECO:0000256" key="9">
    <source>
        <dbReference type="HAMAP-Rule" id="MF_00135"/>
    </source>
</evidence>
<dbReference type="AlphaFoldDB" id="A0A511XFM2"/>
<evidence type="ECO:0000256" key="8">
    <source>
        <dbReference type="ARBA" id="ARBA00023235"/>
    </source>
</evidence>
<gene>
    <name evidence="9 11" type="primary">trpF</name>
    <name evidence="11" type="ORF">ANI02nite_35750</name>
</gene>
<comment type="similarity">
    <text evidence="9">Belongs to the TrpF family.</text>
</comment>
<dbReference type="GO" id="GO:0000162">
    <property type="term" value="P:L-tryptophan biosynthetic process"/>
    <property type="evidence" value="ECO:0007669"/>
    <property type="project" value="UniProtKB-UniRule"/>
</dbReference>
<evidence type="ECO:0000256" key="1">
    <source>
        <dbReference type="ARBA" id="ARBA00001164"/>
    </source>
</evidence>
<dbReference type="HAMAP" id="MF_00135">
    <property type="entry name" value="PRAI"/>
    <property type="match status" value="1"/>
</dbReference>
<dbReference type="InterPro" id="IPR013785">
    <property type="entry name" value="Aldolase_TIM"/>
</dbReference>
<dbReference type="EMBL" id="BJYF01000059">
    <property type="protein sequence ID" value="GEN61691.1"/>
    <property type="molecule type" value="Genomic_DNA"/>
</dbReference>
<evidence type="ECO:0000313" key="11">
    <source>
        <dbReference type="EMBL" id="GEN61691.1"/>
    </source>
</evidence>
<feature type="domain" description="N-(5'phosphoribosyl) anthranilate isomerase (PRAI)" evidence="10">
    <location>
        <begin position="7"/>
        <end position="207"/>
    </location>
</feature>
<evidence type="ECO:0000256" key="4">
    <source>
        <dbReference type="ARBA" id="ARBA00022272"/>
    </source>
</evidence>
<accession>A0A511XFM2</accession>
<comment type="pathway">
    <text evidence="2 9">Amino-acid biosynthesis; L-tryptophan biosynthesis; L-tryptophan from chorismate: step 3/5.</text>
</comment>